<dbReference type="OrthoDB" id="1162179at2"/>
<dbReference type="GO" id="GO:0046872">
    <property type="term" value="F:metal ion binding"/>
    <property type="evidence" value="ECO:0007669"/>
    <property type="project" value="UniProtKB-KW"/>
</dbReference>
<dbReference type="PANTHER" id="PTHR39473:SF1">
    <property type="entry name" value="DINB-LIKE DOMAIN-CONTAINING PROTEIN"/>
    <property type="match status" value="1"/>
</dbReference>
<evidence type="ECO:0000256" key="1">
    <source>
        <dbReference type="ARBA" id="ARBA00008635"/>
    </source>
</evidence>
<dbReference type="RefSeq" id="WP_104322237.1">
    <property type="nucleotide sequence ID" value="NZ_PSSX01000010.1"/>
</dbReference>
<reference evidence="3 4" key="1">
    <citation type="submission" date="2018-01" db="EMBL/GenBank/DDBJ databases">
        <title>Complete genome sequences of the type strains of Marinobacter flavimaris and Marinobacter maroccanus.</title>
        <authorList>
            <person name="Palau M."/>
            <person name="Boujida N."/>
            <person name="Manresa A."/>
            <person name="Minana-Galbis D."/>
        </authorList>
    </citation>
    <scope>NUCLEOTIDE SEQUENCE [LARGE SCALE GENOMIC DNA]</scope>
    <source>
        <strain evidence="3 4">N4</strain>
    </source>
</reference>
<evidence type="ECO:0000256" key="2">
    <source>
        <dbReference type="ARBA" id="ARBA00022723"/>
    </source>
</evidence>
<name>A0A2S5Z8Z5_9GAMM</name>
<dbReference type="Proteomes" id="UP000239917">
    <property type="component" value="Unassembled WGS sequence"/>
</dbReference>
<evidence type="ECO:0008006" key="5">
    <source>
        <dbReference type="Google" id="ProtNLM"/>
    </source>
</evidence>
<gene>
    <name evidence="3" type="ORF">KEHDKFFH_12565</name>
</gene>
<comment type="caution">
    <text evidence="3">The sequence shown here is derived from an EMBL/GenBank/DDBJ whole genome shotgun (WGS) entry which is preliminary data.</text>
</comment>
<dbReference type="InterPro" id="IPR034660">
    <property type="entry name" value="DinB/YfiT-like"/>
</dbReference>
<dbReference type="InterPro" id="IPR007837">
    <property type="entry name" value="DinB"/>
</dbReference>
<protein>
    <recommendedName>
        <fullName evidence="5">DinB family protein</fullName>
    </recommendedName>
</protein>
<sequence length="187" mass="20734">MTQSGSERDETVNDIVEENAHAIGQLIDLLENLPGNLYRQSFGQRKQHVIGKHVRHIIDHYSALLSATASPGALLDYENRDRELSLETDRRAGANRLSEILQTLRSRFSGNHANELTMLHTSDEQGQVVTTSVDRELVFLASHTIHHMAIIGMLAEQAGVEVGAEFGVHPSTLRYLQRQAQGMAESA</sequence>
<dbReference type="Gene3D" id="1.20.120.450">
    <property type="entry name" value="dinb family like domain"/>
    <property type="match status" value="1"/>
</dbReference>
<keyword evidence="4" id="KW-1185">Reference proteome</keyword>
<evidence type="ECO:0000313" key="3">
    <source>
        <dbReference type="EMBL" id="PPI83879.1"/>
    </source>
</evidence>
<comment type="similarity">
    <text evidence="1">Belongs to the DinB family.</text>
</comment>
<dbReference type="AlphaFoldDB" id="A0A2S5Z8Z5"/>
<accession>A0A2S5Z8Z5</accession>
<organism evidence="3 4">
    <name type="scientific">Marinobacter maroccanus</name>
    <dbReference type="NCBI Taxonomy" id="2055143"/>
    <lineage>
        <taxon>Bacteria</taxon>
        <taxon>Pseudomonadati</taxon>
        <taxon>Pseudomonadota</taxon>
        <taxon>Gammaproteobacteria</taxon>
        <taxon>Pseudomonadales</taxon>
        <taxon>Marinobacteraceae</taxon>
        <taxon>Marinobacter</taxon>
    </lineage>
</organism>
<keyword evidence="2" id="KW-0479">Metal-binding</keyword>
<evidence type="ECO:0000313" key="4">
    <source>
        <dbReference type="Proteomes" id="UP000239917"/>
    </source>
</evidence>
<dbReference type="SUPFAM" id="SSF109854">
    <property type="entry name" value="DinB/YfiT-like putative metalloenzymes"/>
    <property type="match status" value="1"/>
</dbReference>
<dbReference type="PANTHER" id="PTHR39473">
    <property type="match status" value="1"/>
</dbReference>
<dbReference type="EMBL" id="PSSX01000010">
    <property type="protein sequence ID" value="PPI83879.1"/>
    <property type="molecule type" value="Genomic_DNA"/>
</dbReference>
<dbReference type="Pfam" id="PF05163">
    <property type="entry name" value="DinB"/>
    <property type="match status" value="1"/>
</dbReference>
<proteinExistence type="inferred from homology"/>